<sequence length="266" mass="28030">MNERMNTAVDASPRTRDSAQAGAALELADVRKAYGTREALRGVTLKVDRGEFVALLGPNGAGKSTLFQLLTGLFNADSGRLAVCGHDIRKAPVAALAHLGVVFQQSTLDLDLGVAANLKFHAALHGLGGRHARDRVADALGRLGLTERAGDPVRELSGGNRRKVELARALVHEPAVLLMDEATVGLDPASRRQLLDEVLALRARGVAVLWATHLVDEAEAADRVVVLHRGQILAEGRPQALADQAGTATLADAFLQMTGGGGERSD</sequence>
<comment type="similarity">
    <text evidence="1">Belongs to the ABC transporter superfamily.</text>
</comment>
<gene>
    <name evidence="8" type="ORF">SAMN05421829_11094</name>
</gene>
<dbReference type="PANTHER" id="PTHR42711:SF5">
    <property type="entry name" value="ABC TRANSPORTER ATP-BINDING PROTEIN NATA"/>
    <property type="match status" value="1"/>
</dbReference>
<dbReference type="Gene3D" id="3.40.50.300">
    <property type="entry name" value="P-loop containing nucleotide triphosphate hydrolases"/>
    <property type="match status" value="1"/>
</dbReference>
<dbReference type="InterPro" id="IPR050763">
    <property type="entry name" value="ABC_transporter_ATP-binding"/>
</dbReference>
<dbReference type="InterPro" id="IPR003593">
    <property type="entry name" value="AAA+_ATPase"/>
</dbReference>
<dbReference type="InterPro" id="IPR003439">
    <property type="entry name" value="ABC_transporter-like_ATP-bd"/>
</dbReference>
<evidence type="ECO:0000313" key="9">
    <source>
        <dbReference type="Proteomes" id="UP000186819"/>
    </source>
</evidence>
<name>A0A1N6YII3_9RHOO</name>
<dbReference type="NCBIfam" id="TIGR03864">
    <property type="entry name" value="PQQ_ABC_ATP"/>
    <property type="match status" value="1"/>
</dbReference>
<dbReference type="Pfam" id="PF00005">
    <property type="entry name" value="ABC_tran"/>
    <property type="match status" value="1"/>
</dbReference>
<dbReference type="EMBL" id="FTMD01000010">
    <property type="protein sequence ID" value="SIR14360.1"/>
    <property type="molecule type" value="Genomic_DNA"/>
</dbReference>
<dbReference type="PANTHER" id="PTHR42711">
    <property type="entry name" value="ABC TRANSPORTER ATP-BINDING PROTEIN"/>
    <property type="match status" value="1"/>
</dbReference>
<evidence type="ECO:0000256" key="2">
    <source>
        <dbReference type="ARBA" id="ARBA00022448"/>
    </source>
</evidence>
<evidence type="ECO:0000256" key="4">
    <source>
        <dbReference type="ARBA" id="ARBA00022475"/>
    </source>
</evidence>
<dbReference type="GO" id="GO:0016887">
    <property type="term" value="F:ATP hydrolysis activity"/>
    <property type="evidence" value="ECO:0007669"/>
    <property type="project" value="InterPro"/>
</dbReference>
<dbReference type="AlphaFoldDB" id="A0A1N6YII3"/>
<organism evidence="8 9">
    <name type="scientific">Aromatoleum tolulyticum</name>
    <dbReference type="NCBI Taxonomy" id="34027"/>
    <lineage>
        <taxon>Bacteria</taxon>
        <taxon>Pseudomonadati</taxon>
        <taxon>Pseudomonadota</taxon>
        <taxon>Betaproteobacteria</taxon>
        <taxon>Rhodocyclales</taxon>
        <taxon>Rhodocyclaceae</taxon>
        <taxon>Aromatoleum</taxon>
    </lineage>
</organism>
<keyword evidence="2" id="KW-0813">Transport</keyword>
<keyword evidence="4" id="KW-0472">Membrane</keyword>
<dbReference type="PROSITE" id="PS50893">
    <property type="entry name" value="ABC_TRANSPORTER_2"/>
    <property type="match status" value="1"/>
</dbReference>
<keyword evidence="5" id="KW-0547">Nucleotide-binding</keyword>
<reference evidence="9" key="1">
    <citation type="submission" date="2017-01" db="EMBL/GenBank/DDBJ databases">
        <authorList>
            <person name="Varghese N."/>
            <person name="Submissions S."/>
        </authorList>
    </citation>
    <scope>NUCLEOTIDE SEQUENCE [LARGE SCALE GENOMIC DNA]</scope>
    <source>
        <strain evidence="9">ATCC 51758</strain>
    </source>
</reference>
<proteinExistence type="inferred from homology"/>
<protein>
    <submittedName>
        <fullName evidence="8">ABC-2 type transport system ATP-binding protein</fullName>
    </submittedName>
</protein>
<evidence type="ECO:0000256" key="3">
    <source>
        <dbReference type="ARBA" id="ARBA00022458"/>
    </source>
</evidence>
<evidence type="ECO:0000313" key="8">
    <source>
        <dbReference type="EMBL" id="SIR14360.1"/>
    </source>
</evidence>
<dbReference type="InterPro" id="IPR027417">
    <property type="entry name" value="P-loop_NTPase"/>
</dbReference>
<dbReference type="SMART" id="SM00382">
    <property type="entry name" value="AAA"/>
    <property type="match status" value="1"/>
</dbReference>
<keyword evidence="9" id="KW-1185">Reference proteome</keyword>
<dbReference type="GO" id="GO:0005524">
    <property type="term" value="F:ATP binding"/>
    <property type="evidence" value="ECO:0007669"/>
    <property type="project" value="UniProtKB-KW"/>
</dbReference>
<dbReference type="Proteomes" id="UP000186819">
    <property type="component" value="Unassembled WGS sequence"/>
</dbReference>
<evidence type="ECO:0000256" key="1">
    <source>
        <dbReference type="ARBA" id="ARBA00005417"/>
    </source>
</evidence>
<keyword evidence="3" id="KW-0536">Nodulation</keyword>
<dbReference type="InterPro" id="IPR017871">
    <property type="entry name" value="ABC_transporter-like_CS"/>
</dbReference>
<keyword evidence="4" id="KW-1003">Cell membrane</keyword>
<evidence type="ECO:0000256" key="6">
    <source>
        <dbReference type="ARBA" id="ARBA00022840"/>
    </source>
</evidence>
<dbReference type="STRING" id="34027.SAMN05421829_11094"/>
<evidence type="ECO:0000259" key="7">
    <source>
        <dbReference type="PROSITE" id="PS50893"/>
    </source>
</evidence>
<dbReference type="InterPro" id="IPR022467">
    <property type="entry name" value="ABC_transprt_ATP-bd_su_PQQ"/>
</dbReference>
<dbReference type="PROSITE" id="PS00211">
    <property type="entry name" value="ABC_TRANSPORTER_1"/>
    <property type="match status" value="1"/>
</dbReference>
<keyword evidence="6 8" id="KW-0067">ATP-binding</keyword>
<dbReference type="SUPFAM" id="SSF52540">
    <property type="entry name" value="P-loop containing nucleoside triphosphate hydrolases"/>
    <property type="match status" value="1"/>
</dbReference>
<accession>A0A1N6YII3</accession>
<feature type="domain" description="ABC transporter" evidence="7">
    <location>
        <begin position="25"/>
        <end position="254"/>
    </location>
</feature>
<evidence type="ECO:0000256" key="5">
    <source>
        <dbReference type="ARBA" id="ARBA00022741"/>
    </source>
</evidence>